<proteinExistence type="predicted"/>
<feature type="domain" description="Kazal-like" evidence="1">
    <location>
        <begin position="49"/>
        <end position="93"/>
    </location>
</feature>
<dbReference type="Gene3D" id="3.30.60.30">
    <property type="match status" value="1"/>
</dbReference>
<organism evidence="2 3">
    <name type="scientific">Dreissena polymorpha</name>
    <name type="common">Zebra mussel</name>
    <name type="synonym">Mytilus polymorpha</name>
    <dbReference type="NCBI Taxonomy" id="45954"/>
    <lineage>
        <taxon>Eukaryota</taxon>
        <taxon>Metazoa</taxon>
        <taxon>Spiralia</taxon>
        <taxon>Lophotrochozoa</taxon>
        <taxon>Mollusca</taxon>
        <taxon>Bivalvia</taxon>
        <taxon>Autobranchia</taxon>
        <taxon>Heteroconchia</taxon>
        <taxon>Euheterodonta</taxon>
        <taxon>Imparidentia</taxon>
        <taxon>Neoheterodontei</taxon>
        <taxon>Myida</taxon>
        <taxon>Dreissenoidea</taxon>
        <taxon>Dreissenidae</taxon>
        <taxon>Dreissena</taxon>
    </lineage>
</organism>
<protein>
    <recommendedName>
        <fullName evidence="1">Kazal-like domain-containing protein</fullName>
    </recommendedName>
</protein>
<dbReference type="PROSITE" id="PS51465">
    <property type="entry name" value="KAZAL_2"/>
    <property type="match status" value="1"/>
</dbReference>
<reference evidence="2" key="2">
    <citation type="submission" date="2020-11" db="EMBL/GenBank/DDBJ databases">
        <authorList>
            <person name="McCartney M.A."/>
            <person name="Auch B."/>
            <person name="Kono T."/>
            <person name="Mallez S."/>
            <person name="Becker A."/>
            <person name="Gohl D.M."/>
            <person name="Silverstein K.A.T."/>
            <person name="Koren S."/>
            <person name="Bechman K.B."/>
            <person name="Herman A."/>
            <person name="Abrahante J.E."/>
            <person name="Garbe J."/>
        </authorList>
    </citation>
    <scope>NUCLEOTIDE SEQUENCE</scope>
    <source>
        <strain evidence="2">Duluth1</strain>
        <tissue evidence="2">Whole animal</tissue>
    </source>
</reference>
<evidence type="ECO:0000259" key="1">
    <source>
        <dbReference type="PROSITE" id="PS51465"/>
    </source>
</evidence>
<name>A0A9D4ME00_DREPO</name>
<keyword evidence="3" id="KW-1185">Reference proteome</keyword>
<dbReference type="SMART" id="SM00280">
    <property type="entry name" value="KAZAL"/>
    <property type="match status" value="1"/>
</dbReference>
<dbReference type="InterPro" id="IPR036058">
    <property type="entry name" value="Kazal_dom_sf"/>
</dbReference>
<reference evidence="2" key="1">
    <citation type="journal article" date="2019" name="bioRxiv">
        <title>The Genome of the Zebra Mussel, Dreissena polymorpha: A Resource for Invasive Species Research.</title>
        <authorList>
            <person name="McCartney M.A."/>
            <person name="Auch B."/>
            <person name="Kono T."/>
            <person name="Mallez S."/>
            <person name="Zhang Y."/>
            <person name="Obille A."/>
            <person name="Becker A."/>
            <person name="Abrahante J.E."/>
            <person name="Garbe J."/>
            <person name="Badalamenti J.P."/>
            <person name="Herman A."/>
            <person name="Mangelson H."/>
            <person name="Liachko I."/>
            <person name="Sullivan S."/>
            <person name="Sone E.D."/>
            <person name="Koren S."/>
            <person name="Silverstein K.A.T."/>
            <person name="Beckman K.B."/>
            <person name="Gohl D.M."/>
        </authorList>
    </citation>
    <scope>NUCLEOTIDE SEQUENCE</scope>
    <source>
        <strain evidence="2">Duluth1</strain>
        <tissue evidence="2">Whole animal</tissue>
    </source>
</reference>
<dbReference type="InterPro" id="IPR002350">
    <property type="entry name" value="Kazal_dom"/>
</dbReference>
<dbReference type="CDD" id="cd00104">
    <property type="entry name" value="KAZAL_FS"/>
    <property type="match status" value="1"/>
</dbReference>
<accession>A0A9D4ME00</accession>
<dbReference type="SUPFAM" id="SSF100895">
    <property type="entry name" value="Kazal-type serine protease inhibitors"/>
    <property type="match status" value="1"/>
</dbReference>
<dbReference type="AlphaFoldDB" id="A0A9D4ME00"/>
<dbReference type="Proteomes" id="UP000828390">
    <property type="component" value="Unassembled WGS sequence"/>
</dbReference>
<dbReference type="EMBL" id="JAIWYP010000002">
    <property type="protein sequence ID" value="KAH3874420.1"/>
    <property type="molecule type" value="Genomic_DNA"/>
</dbReference>
<evidence type="ECO:0000313" key="2">
    <source>
        <dbReference type="EMBL" id="KAH3874420.1"/>
    </source>
</evidence>
<evidence type="ECO:0000313" key="3">
    <source>
        <dbReference type="Proteomes" id="UP000828390"/>
    </source>
</evidence>
<dbReference type="PANTHER" id="PTHR21131">
    <property type="entry name" value="SERINE-TYPE ENDOPEPTIDASE INHIBITOR"/>
    <property type="match status" value="1"/>
</dbReference>
<dbReference type="PROSITE" id="PS00282">
    <property type="entry name" value="KAZAL_1"/>
    <property type="match status" value="1"/>
</dbReference>
<comment type="caution">
    <text evidence="2">The sequence shown here is derived from an EMBL/GenBank/DDBJ whole genome shotgun (WGS) entry which is preliminary data.</text>
</comment>
<dbReference type="Pfam" id="PF07648">
    <property type="entry name" value="Kazal_2"/>
    <property type="match status" value="1"/>
</dbReference>
<gene>
    <name evidence="2" type="ORF">DPMN_037664</name>
</gene>
<dbReference type="InterPro" id="IPR053265">
    <property type="entry name" value="Serpin"/>
</dbReference>
<sequence length="93" mass="10274">MCRGYSLLTIYPATVAPIRLETGRDTIIARMIRMIVVATLLLLLVTPGVISAPGCVCTTEYDPVCGVNGRTYSNPCNLRCARVRLSYRGRCRH</sequence>
<dbReference type="PANTHER" id="PTHR21131:SF0">
    <property type="entry name" value="GEO10195P1-RELATED"/>
    <property type="match status" value="1"/>
</dbReference>